<sequence>MATVLGPTAINERKFTEWGERGRALGLLWDTRRGTVTIPAEKIVKAQRRIADIMTAGVVTKTGVLSLLGSLRHISTCCPPVRAFFQRLQGVAATASRYTRTVLAPPVVEDLKWFQLVLQQNTRFNGIPVDHFAHLASPTVHVHMDASNQGLCALEPSLKKYIRVQFTPAEQESFSEDMSANSINARELQSAVLAVLLWGPTWARESAHHPVHVCFWIDNASAVSWAQRRASRQPLAQLYNRLLSLAEFNYSLVCTASHIPGVDNVMADAGSRAWSCNDTFYDTWTDMSNGWTQVPVSRPYDDLSRLWEWCCDNMPSLALPQPSIARTGNSGSSSLGI</sequence>
<dbReference type="Proteomes" id="UP000460718">
    <property type="component" value="Unassembled WGS sequence"/>
</dbReference>
<gene>
    <name evidence="1" type="ORF">PF011_g21001</name>
</gene>
<protein>
    <submittedName>
        <fullName evidence="1">Uncharacterized protein</fullName>
    </submittedName>
</protein>
<organism evidence="1 2">
    <name type="scientific">Phytophthora fragariae</name>
    <dbReference type="NCBI Taxonomy" id="53985"/>
    <lineage>
        <taxon>Eukaryota</taxon>
        <taxon>Sar</taxon>
        <taxon>Stramenopiles</taxon>
        <taxon>Oomycota</taxon>
        <taxon>Peronosporomycetes</taxon>
        <taxon>Peronosporales</taxon>
        <taxon>Peronosporaceae</taxon>
        <taxon>Phytophthora</taxon>
    </lineage>
</organism>
<dbReference type="EMBL" id="QXFW01001945">
    <property type="protein sequence ID" value="KAE8983890.1"/>
    <property type="molecule type" value="Genomic_DNA"/>
</dbReference>
<proteinExistence type="predicted"/>
<dbReference type="AlphaFoldDB" id="A0A6A3IPA6"/>
<dbReference type="PANTHER" id="PTHR33050">
    <property type="entry name" value="REVERSE TRANSCRIPTASE DOMAIN-CONTAINING PROTEIN"/>
    <property type="match status" value="1"/>
</dbReference>
<comment type="caution">
    <text evidence="1">The sequence shown here is derived from an EMBL/GenBank/DDBJ whole genome shotgun (WGS) entry which is preliminary data.</text>
</comment>
<accession>A0A6A3IPA6</accession>
<dbReference type="InterPro" id="IPR052055">
    <property type="entry name" value="Hepadnavirus_pol/RT"/>
</dbReference>
<reference evidence="1 2" key="1">
    <citation type="submission" date="2018-09" db="EMBL/GenBank/DDBJ databases">
        <title>Genomic investigation of the strawberry pathogen Phytophthora fragariae indicates pathogenicity is determined by transcriptional variation in three key races.</title>
        <authorList>
            <person name="Adams T.M."/>
            <person name="Armitage A.D."/>
            <person name="Sobczyk M.K."/>
            <person name="Bates H.J."/>
            <person name="Dunwell J.M."/>
            <person name="Nellist C.F."/>
            <person name="Harrison R.J."/>
        </authorList>
    </citation>
    <scope>NUCLEOTIDE SEQUENCE [LARGE SCALE GENOMIC DNA]</scope>
    <source>
        <strain evidence="1 2">SCRP245</strain>
    </source>
</reference>
<evidence type="ECO:0000313" key="2">
    <source>
        <dbReference type="Proteomes" id="UP000460718"/>
    </source>
</evidence>
<name>A0A6A3IPA6_9STRA</name>
<dbReference type="CDD" id="cd09275">
    <property type="entry name" value="RNase_HI_RT_DIRS1"/>
    <property type="match status" value="1"/>
</dbReference>
<evidence type="ECO:0000313" key="1">
    <source>
        <dbReference type="EMBL" id="KAE8983890.1"/>
    </source>
</evidence>
<dbReference type="PANTHER" id="PTHR33050:SF7">
    <property type="entry name" value="RIBONUCLEASE H"/>
    <property type="match status" value="1"/>
</dbReference>